<dbReference type="EMBL" id="CP036433">
    <property type="protein sequence ID" value="QDU96863.1"/>
    <property type="molecule type" value="Genomic_DNA"/>
</dbReference>
<dbReference type="InterPro" id="IPR021889">
    <property type="entry name" value="DUF3500"/>
</dbReference>
<dbReference type="InterPro" id="IPR006311">
    <property type="entry name" value="TAT_signal"/>
</dbReference>
<proteinExistence type="predicted"/>
<evidence type="ECO:0008006" key="3">
    <source>
        <dbReference type="Google" id="ProtNLM"/>
    </source>
</evidence>
<dbReference type="Pfam" id="PF10518">
    <property type="entry name" value="TAT_signal"/>
    <property type="match status" value="1"/>
</dbReference>
<evidence type="ECO:0000313" key="2">
    <source>
        <dbReference type="Proteomes" id="UP000317648"/>
    </source>
</evidence>
<dbReference type="KEGG" id="lcre:Pla8534_46850"/>
<dbReference type="Proteomes" id="UP000317648">
    <property type="component" value="Chromosome"/>
</dbReference>
<sequence>MRTDRSSQRENSSSDCDRRDFLKWTTGAAASAAALSALPAIGRAAPQRDSAAETAVREFYATLTDEQKTVMALPFEDERRTRISANWSITPAKIGGFTKAQQELIHKIVKGATSEDGYERFLSQMKHDNGGIEKYSVAIFGNPEETPYAFELTGRHLTLRADGDTTTGVAFGGPIVYGHGAAGNSEKNLFSYQTRRVNEVFAALDEKQRTQALQPKSPSLDLLQVGGEKRKRSGIAGSDLSSDQQELLLSAFADVLAPYRKEDVDEVMSLVKDTGGVEKMNVTFFQAGDLGEDKVWDMWRIEGPAVVCDFRGAPHVHAYINVAKV</sequence>
<accession>A0A518DYE1</accession>
<dbReference type="PANTHER" id="PTHR37489">
    <property type="entry name" value="DUF3500 DOMAIN-CONTAINING PROTEIN"/>
    <property type="match status" value="1"/>
</dbReference>
<gene>
    <name evidence="1" type="ORF">Pla8534_46850</name>
</gene>
<organism evidence="1 2">
    <name type="scientific">Lignipirellula cremea</name>
    <dbReference type="NCBI Taxonomy" id="2528010"/>
    <lineage>
        <taxon>Bacteria</taxon>
        <taxon>Pseudomonadati</taxon>
        <taxon>Planctomycetota</taxon>
        <taxon>Planctomycetia</taxon>
        <taxon>Pirellulales</taxon>
        <taxon>Pirellulaceae</taxon>
        <taxon>Lignipirellula</taxon>
    </lineage>
</organism>
<evidence type="ECO:0000313" key="1">
    <source>
        <dbReference type="EMBL" id="QDU96863.1"/>
    </source>
</evidence>
<keyword evidence="2" id="KW-1185">Reference proteome</keyword>
<reference evidence="1 2" key="1">
    <citation type="submission" date="2019-02" db="EMBL/GenBank/DDBJ databases">
        <title>Deep-cultivation of Planctomycetes and their phenomic and genomic characterization uncovers novel biology.</title>
        <authorList>
            <person name="Wiegand S."/>
            <person name="Jogler M."/>
            <person name="Boedeker C."/>
            <person name="Pinto D."/>
            <person name="Vollmers J."/>
            <person name="Rivas-Marin E."/>
            <person name="Kohn T."/>
            <person name="Peeters S.H."/>
            <person name="Heuer A."/>
            <person name="Rast P."/>
            <person name="Oberbeckmann S."/>
            <person name="Bunk B."/>
            <person name="Jeske O."/>
            <person name="Meyerdierks A."/>
            <person name="Storesund J.E."/>
            <person name="Kallscheuer N."/>
            <person name="Luecker S."/>
            <person name="Lage O.M."/>
            <person name="Pohl T."/>
            <person name="Merkel B.J."/>
            <person name="Hornburger P."/>
            <person name="Mueller R.-W."/>
            <person name="Bruemmer F."/>
            <person name="Labrenz M."/>
            <person name="Spormann A.M."/>
            <person name="Op den Camp H."/>
            <person name="Overmann J."/>
            <person name="Amann R."/>
            <person name="Jetten M.S.M."/>
            <person name="Mascher T."/>
            <person name="Medema M.H."/>
            <person name="Devos D.P."/>
            <person name="Kaster A.-K."/>
            <person name="Ovreas L."/>
            <person name="Rohde M."/>
            <person name="Galperin M.Y."/>
            <person name="Jogler C."/>
        </authorList>
    </citation>
    <scope>NUCLEOTIDE SEQUENCE [LARGE SCALE GENOMIC DNA]</scope>
    <source>
        <strain evidence="1 2">Pla85_3_4</strain>
    </source>
</reference>
<protein>
    <recommendedName>
        <fullName evidence="3">DUF3500 domain-containing protein</fullName>
    </recommendedName>
</protein>
<dbReference type="OrthoDB" id="240568at2"/>
<dbReference type="PANTHER" id="PTHR37489:SF1">
    <property type="entry name" value="DUF3500 DOMAIN-CONTAINING PROTEIN"/>
    <property type="match status" value="1"/>
</dbReference>
<name>A0A518DYE1_9BACT</name>
<dbReference type="RefSeq" id="WP_145055538.1">
    <property type="nucleotide sequence ID" value="NZ_CP036433.1"/>
</dbReference>
<dbReference type="AlphaFoldDB" id="A0A518DYE1"/>
<dbReference type="PROSITE" id="PS51318">
    <property type="entry name" value="TAT"/>
    <property type="match status" value="1"/>
</dbReference>
<dbReference type="Pfam" id="PF12006">
    <property type="entry name" value="DUF3500"/>
    <property type="match status" value="1"/>
</dbReference>
<dbReference type="InterPro" id="IPR019546">
    <property type="entry name" value="TAT_signal_bac_arc"/>
</dbReference>